<dbReference type="PRINTS" id="PR00449">
    <property type="entry name" value="RASTRNSFRMNG"/>
</dbReference>
<keyword evidence="3" id="KW-1185">Reference proteome</keyword>
<gene>
    <name evidence="2" type="ORF">PPERSA_12217</name>
</gene>
<evidence type="ECO:0000256" key="1">
    <source>
        <dbReference type="SAM" id="MobiDB-lite"/>
    </source>
</evidence>
<proteinExistence type="predicted"/>
<name>A0A0V0R8V3_PSEPJ</name>
<evidence type="ECO:0000313" key="3">
    <source>
        <dbReference type="Proteomes" id="UP000054937"/>
    </source>
</evidence>
<dbReference type="PROSITE" id="PS51421">
    <property type="entry name" value="RAS"/>
    <property type="match status" value="1"/>
</dbReference>
<sequence length="272" mass="31416">MQQLECMQSFQRYQYQEVDGILLLVDVTDPLVKEQLQGFGEEFKYLKRDKSIYMVGNKSDLENERQISESELEELVKEMDFYYSEISAKSGNNVNKLFQKIVTECVNWYSVNDFEKNKITTNLQSNKLMVKVNNSKRKTSSFSATRNRQSSLVQFVQQKFGEQSGLNNNSGVQNQQSLSQGNLQEENNDNNSNDNQKNNLSENNDKNQENDQEFKEGEIEKKNQGQDLEKQNSKNSQNESDQNNNNKNQSENSSGHNLMNKGGIEIIQEENI</sequence>
<dbReference type="OrthoDB" id="18798at2759"/>
<dbReference type="Pfam" id="PF00071">
    <property type="entry name" value="Ras"/>
    <property type="match status" value="1"/>
</dbReference>
<feature type="region of interest" description="Disordered" evidence="1">
    <location>
        <begin position="163"/>
        <end position="272"/>
    </location>
</feature>
<dbReference type="SUPFAM" id="SSF52540">
    <property type="entry name" value="P-loop containing nucleoside triphosphate hydrolases"/>
    <property type="match status" value="1"/>
</dbReference>
<dbReference type="PANTHER" id="PTHR47979">
    <property type="entry name" value="DRAB11-RELATED"/>
    <property type="match status" value="1"/>
</dbReference>
<dbReference type="InterPro" id="IPR027417">
    <property type="entry name" value="P-loop_NTPase"/>
</dbReference>
<dbReference type="AlphaFoldDB" id="A0A0V0R8V3"/>
<dbReference type="Proteomes" id="UP000054937">
    <property type="component" value="Unassembled WGS sequence"/>
</dbReference>
<dbReference type="InterPro" id="IPR050209">
    <property type="entry name" value="Rab_GTPases_membrane_traffic"/>
</dbReference>
<comment type="caution">
    <text evidence="2">The sequence shown here is derived from an EMBL/GenBank/DDBJ whole genome shotgun (WGS) entry which is preliminary data.</text>
</comment>
<dbReference type="SMART" id="SM00175">
    <property type="entry name" value="RAB"/>
    <property type="match status" value="1"/>
</dbReference>
<feature type="compositionally biased region" description="Low complexity" evidence="1">
    <location>
        <begin position="163"/>
        <end position="202"/>
    </location>
</feature>
<evidence type="ECO:0000313" key="2">
    <source>
        <dbReference type="EMBL" id="KRX10866.1"/>
    </source>
</evidence>
<keyword evidence="2" id="KW-0378">Hydrolase</keyword>
<accession>A0A0V0R8V3</accession>
<organism evidence="2 3">
    <name type="scientific">Pseudocohnilembus persalinus</name>
    <name type="common">Ciliate</name>
    <dbReference type="NCBI Taxonomy" id="266149"/>
    <lineage>
        <taxon>Eukaryota</taxon>
        <taxon>Sar</taxon>
        <taxon>Alveolata</taxon>
        <taxon>Ciliophora</taxon>
        <taxon>Intramacronucleata</taxon>
        <taxon>Oligohymenophorea</taxon>
        <taxon>Scuticociliatia</taxon>
        <taxon>Philasterida</taxon>
        <taxon>Pseudocohnilembidae</taxon>
        <taxon>Pseudocohnilembus</taxon>
    </lineage>
</organism>
<dbReference type="SMART" id="SM00173">
    <property type="entry name" value="RAS"/>
    <property type="match status" value="1"/>
</dbReference>
<dbReference type="GO" id="GO:0005525">
    <property type="term" value="F:GTP binding"/>
    <property type="evidence" value="ECO:0007669"/>
    <property type="project" value="InterPro"/>
</dbReference>
<dbReference type="GO" id="GO:0003924">
    <property type="term" value="F:GTPase activity"/>
    <property type="evidence" value="ECO:0007669"/>
    <property type="project" value="InterPro"/>
</dbReference>
<dbReference type="EMBL" id="LDAU01000018">
    <property type="protein sequence ID" value="KRX10866.1"/>
    <property type="molecule type" value="Genomic_DNA"/>
</dbReference>
<reference evidence="2 3" key="1">
    <citation type="journal article" date="2015" name="Sci. Rep.">
        <title>Genome of the facultative scuticociliatosis pathogen Pseudocohnilembus persalinus provides insight into its virulence through horizontal gene transfer.</title>
        <authorList>
            <person name="Xiong J."/>
            <person name="Wang G."/>
            <person name="Cheng J."/>
            <person name="Tian M."/>
            <person name="Pan X."/>
            <person name="Warren A."/>
            <person name="Jiang C."/>
            <person name="Yuan D."/>
            <person name="Miao W."/>
        </authorList>
    </citation>
    <scope>NUCLEOTIDE SEQUENCE [LARGE SCALE GENOMIC DNA]</scope>
    <source>
        <strain evidence="2">36N120E</strain>
    </source>
</reference>
<dbReference type="InterPro" id="IPR001806">
    <property type="entry name" value="Small_GTPase"/>
</dbReference>
<protein>
    <submittedName>
        <fullName evidence="2">p-loop containing nucleoside triphosphate hydrolase</fullName>
    </submittedName>
</protein>
<dbReference type="InParanoid" id="A0A0V0R8V3"/>
<feature type="compositionally biased region" description="Basic and acidic residues" evidence="1">
    <location>
        <begin position="203"/>
        <end position="232"/>
    </location>
</feature>
<dbReference type="PROSITE" id="PS51419">
    <property type="entry name" value="RAB"/>
    <property type="match status" value="1"/>
</dbReference>
<dbReference type="Gene3D" id="3.40.50.300">
    <property type="entry name" value="P-loop containing nucleotide triphosphate hydrolases"/>
    <property type="match status" value="1"/>
</dbReference>
<feature type="compositionally biased region" description="Low complexity" evidence="1">
    <location>
        <begin position="233"/>
        <end position="254"/>
    </location>
</feature>